<dbReference type="InterPro" id="IPR011006">
    <property type="entry name" value="CheY-like_superfamily"/>
</dbReference>
<dbReference type="Proteomes" id="UP000318542">
    <property type="component" value="Unassembled WGS sequence"/>
</dbReference>
<dbReference type="PANTHER" id="PTHR45228">
    <property type="entry name" value="CYCLIC DI-GMP PHOSPHODIESTERASE TM_0186-RELATED"/>
    <property type="match status" value="1"/>
</dbReference>
<accession>A0A554WXR1</accession>
<dbReference type="PANTHER" id="PTHR45228:SF1">
    <property type="entry name" value="CYCLIC DI-GMP PHOSPHODIESTERASE TM_0186"/>
    <property type="match status" value="1"/>
</dbReference>
<keyword evidence="1" id="KW-0597">Phosphoprotein</keyword>
<keyword evidence="4" id="KW-0378">Hydrolase</keyword>
<comment type="caution">
    <text evidence="4">The sequence shown here is derived from an EMBL/GenBank/DDBJ whole genome shotgun (WGS) entry which is preliminary data.</text>
</comment>
<dbReference type="Gene3D" id="1.10.3210.10">
    <property type="entry name" value="Hypothetical protein af1432"/>
    <property type="match status" value="1"/>
</dbReference>
<dbReference type="CDD" id="cd00077">
    <property type="entry name" value="HDc"/>
    <property type="match status" value="1"/>
</dbReference>
<dbReference type="SUPFAM" id="SSF52172">
    <property type="entry name" value="CheY-like"/>
    <property type="match status" value="1"/>
</dbReference>
<dbReference type="PROSITE" id="PS50110">
    <property type="entry name" value="RESPONSE_REGULATORY"/>
    <property type="match status" value="1"/>
</dbReference>
<dbReference type="InterPro" id="IPR037522">
    <property type="entry name" value="HD_GYP_dom"/>
</dbReference>
<organism evidence="4 5">
    <name type="scientific">Tepidimonas thermarum</name>
    <dbReference type="NCBI Taxonomy" id="335431"/>
    <lineage>
        <taxon>Bacteria</taxon>
        <taxon>Pseudomonadati</taxon>
        <taxon>Pseudomonadota</taxon>
        <taxon>Betaproteobacteria</taxon>
        <taxon>Burkholderiales</taxon>
        <taxon>Tepidimonas</taxon>
    </lineage>
</organism>
<evidence type="ECO:0000259" key="2">
    <source>
        <dbReference type="PROSITE" id="PS50110"/>
    </source>
</evidence>
<dbReference type="GO" id="GO:0000160">
    <property type="term" value="P:phosphorelay signal transduction system"/>
    <property type="evidence" value="ECO:0007669"/>
    <property type="project" value="InterPro"/>
</dbReference>
<dbReference type="GO" id="GO:0071111">
    <property type="term" value="F:cyclic-guanylate-specific phosphodiesterase activity"/>
    <property type="evidence" value="ECO:0007669"/>
    <property type="project" value="UniProtKB-EC"/>
</dbReference>
<dbReference type="EMBL" id="VJOL01000050">
    <property type="protein sequence ID" value="TSE28365.1"/>
    <property type="molecule type" value="Genomic_DNA"/>
</dbReference>
<evidence type="ECO:0000313" key="4">
    <source>
        <dbReference type="EMBL" id="TSE28365.1"/>
    </source>
</evidence>
<dbReference type="Gene3D" id="3.40.50.2300">
    <property type="match status" value="1"/>
</dbReference>
<protein>
    <submittedName>
        <fullName evidence="4">Cyclic di-GMP phosphodiesterase response regulator RpfG</fullName>
        <ecNumber evidence="4">3.1.4.52</ecNumber>
    </submittedName>
</protein>
<evidence type="ECO:0000313" key="5">
    <source>
        <dbReference type="Proteomes" id="UP000318542"/>
    </source>
</evidence>
<dbReference type="SMART" id="SM00471">
    <property type="entry name" value="HDc"/>
    <property type="match status" value="1"/>
</dbReference>
<dbReference type="Pfam" id="PF13487">
    <property type="entry name" value="HD_5"/>
    <property type="match status" value="1"/>
</dbReference>
<dbReference type="SUPFAM" id="SSF109604">
    <property type="entry name" value="HD-domain/PDEase-like"/>
    <property type="match status" value="1"/>
</dbReference>
<dbReference type="SMART" id="SM00448">
    <property type="entry name" value="REC"/>
    <property type="match status" value="1"/>
</dbReference>
<dbReference type="PROSITE" id="PS51832">
    <property type="entry name" value="HD_GYP"/>
    <property type="match status" value="1"/>
</dbReference>
<sequence>MPPVPSAPAWDGTDEPPRLLLVDDEPANLQLLRQVLQDEYRLAFARSGTEALARVREALPDLIVLDVMMPGMTGHDVLRLLKANPATAAIPVLFCTALDADEDEAAGLALGAVDYVAKPISPPVLRARIRNHLALVQRDEVERTRLEIIRRLGRAAEFKDNETGRHVIRMSHFSRLIALELGAPRPWAERLLPAAPMHDIGKIGVPDAILLKPGKLDEAEWAVMRQHPQMGADIIGDDPSPLLRMARQIALQHHEKWDGSGYPHGVRGEAISTEARIVAVADVFDALTSARPYKPAWPREQAIAWLREQSGRHFWPDAVEALLRRLDDIWAVREAWRDDAHA</sequence>
<dbReference type="AlphaFoldDB" id="A0A554WXR1"/>
<feature type="domain" description="HD-GYP" evidence="3">
    <location>
        <begin position="141"/>
        <end position="338"/>
    </location>
</feature>
<dbReference type="InterPro" id="IPR001789">
    <property type="entry name" value="Sig_transdc_resp-reg_receiver"/>
</dbReference>
<dbReference type="Pfam" id="PF00072">
    <property type="entry name" value="Response_reg"/>
    <property type="match status" value="1"/>
</dbReference>
<dbReference type="InterPro" id="IPR003607">
    <property type="entry name" value="HD/PDEase_dom"/>
</dbReference>
<feature type="modified residue" description="4-aspartylphosphate" evidence="1">
    <location>
        <position position="66"/>
    </location>
</feature>
<dbReference type="EC" id="3.1.4.52" evidence="4"/>
<gene>
    <name evidence="4" type="primary">rpfG_2</name>
    <name evidence="4" type="ORF">Tther_02160</name>
</gene>
<feature type="domain" description="Response regulatory" evidence="2">
    <location>
        <begin position="18"/>
        <end position="133"/>
    </location>
</feature>
<evidence type="ECO:0000259" key="3">
    <source>
        <dbReference type="PROSITE" id="PS51832"/>
    </source>
</evidence>
<keyword evidence="5" id="KW-1185">Reference proteome</keyword>
<evidence type="ECO:0000256" key="1">
    <source>
        <dbReference type="PROSITE-ProRule" id="PRU00169"/>
    </source>
</evidence>
<name>A0A554WXR1_9BURK</name>
<dbReference type="InterPro" id="IPR052020">
    <property type="entry name" value="Cyclic_di-GMP/3'3'-cGAMP_PDE"/>
</dbReference>
<reference evidence="4 5" key="1">
    <citation type="submission" date="2019-07" db="EMBL/GenBank/DDBJ databases">
        <title>Tepidimonas thermarum AA-1 draft genome.</title>
        <authorList>
            <person name="Da Costa M.S."/>
            <person name="Froufe H.J.C."/>
            <person name="Egas C."/>
            <person name="Albuquerque L."/>
        </authorList>
    </citation>
    <scope>NUCLEOTIDE SEQUENCE [LARGE SCALE GENOMIC DNA]</scope>
    <source>
        <strain evidence="4 5">AA-1</strain>
    </source>
</reference>
<proteinExistence type="predicted"/>